<evidence type="ECO:0000313" key="2">
    <source>
        <dbReference type="Proteomes" id="UP000828390"/>
    </source>
</evidence>
<accession>A0A9D4D4J0</accession>
<dbReference type="AlphaFoldDB" id="A0A9D4D4J0"/>
<keyword evidence="2" id="KW-1185">Reference proteome</keyword>
<evidence type="ECO:0000313" key="1">
    <source>
        <dbReference type="EMBL" id="KAH3737796.1"/>
    </source>
</evidence>
<gene>
    <name evidence="1" type="ORF">DPMN_044391</name>
</gene>
<dbReference type="EMBL" id="JAIWYP010000011">
    <property type="protein sequence ID" value="KAH3737796.1"/>
    <property type="molecule type" value="Genomic_DNA"/>
</dbReference>
<proteinExistence type="predicted"/>
<reference evidence="1" key="1">
    <citation type="journal article" date="2019" name="bioRxiv">
        <title>The Genome of the Zebra Mussel, Dreissena polymorpha: A Resource for Invasive Species Research.</title>
        <authorList>
            <person name="McCartney M.A."/>
            <person name="Auch B."/>
            <person name="Kono T."/>
            <person name="Mallez S."/>
            <person name="Zhang Y."/>
            <person name="Obille A."/>
            <person name="Becker A."/>
            <person name="Abrahante J.E."/>
            <person name="Garbe J."/>
            <person name="Badalamenti J.P."/>
            <person name="Herman A."/>
            <person name="Mangelson H."/>
            <person name="Liachko I."/>
            <person name="Sullivan S."/>
            <person name="Sone E.D."/>
            <person name="Koren S."/>
            <person name="Silverstein K.A.T."/>
            <person name="Beckman K.B."/>
            <person name="Gohl D.M."/>
        </authorList>
    </citation>
    <scope>NUCLEOTIDE SEQUENCE</scope>
    <source>
        <strain evidence="1">Duluth1</strain>
        <tissue evidence="1">Whole animal</tissue>
    </source>
</reference>
<comment type="caution">
    <text evidence="1">The sequence shown here is derived from an EMBL/GenBank/DDBJ whole genome shotgun (WGS) entry which is preliminary data.</text>
</comment>
<dbReference type="Proteomes" id="UP000828390">
    <property type="component" value="Unassembled WGS sequence"/>
</dbReference>
<organism evidence="1 2">
    <name type="scientific">Dreissena polymorpha</name>
    <name type="common">Zebra mussel</name>
    <name type="synonym">Mytilus polymorpha</name>
    <dbReference type="NCBI Taxonomy" id="45954"/>
    <lineage>
        <taxon>Eukaryota</taxon>
        <taxon>Metazoa</taxon>
        <taxon>Spiralia</taxon>
        <taxon>Lophotrochozoa</taxon>
        <taxon>Mollusca</taxon>
        <taxon>Bivalvia</taxon>
        <taxon>Autobranchia</taxon>
        <taxon>Heteroconchia</taxon>
        <taxon>Euheterodonta</taxon>
        <taxon>Imparidentia</taxon>
        <taxon>Neoheterodontei</taxon>
        <taxon>Myida</taxon>
        <taxon>Dreissenoidea</taxon>
        <taxon>Dreissenidae</taxon>
        <taxon>Dreissena</taxon>
    </lineage>
</organism>
<reference evidence="1" key="2">
    <citation type="submission" date="2020-11" db="EMBL/GenBank/DDBJ databases">
        <authorList>
            <person name="McCartney M.A."/>
            <person name="Auch B."/>
            <person name="Kono T."/>
            <person name="Mallez S."/>
            <person name="Becker A."/>
            <person name="Gohl D.M."/>
            <person name="Silverstein K.A.T."/>
            <person name="Koren S."/>
            <person name="Bechman K.B."/>
            <person name="Herman A."/>
            <person name="Abrahante J.E."/>
            <person name="Garbe J."/>
        </authorList>
    </citation>
    <scope>NUCLEOTIDE SEQUENCE</scope>
    <source>
        <strain evidence="1">Duluth1</strain>
        <tissue evidence="1">Whole animal</tissue>
    </source>
</reference>
<sequence>MALTQYTANVDPDLPAWSGQFISAVPYYTPVHISCSILHPSSYQLFHTTPQFTSAVPYYTPVHISCSILHPSSHQLFHTTPQFTSAVS</sequence>
<name>A0A9D4D4J0_DREPO</name>
<protein>
    <submittedName>
        <fullName evidence="1">Uncharacterized protein</fullName>
    </submittedName>
</protein>